<dbReference type="PROSITE" id="PS50889">
    <property type="entry name" value="S4"/>
    <property type="match status" value="1"/>
</dbReference>
<dbReference type="SUPFAM" id="SSF55120">
    <property type="entry name" value="Pseudouridine synthase"/>
    <property type="match status" value="1"/>
</dbReference>
<evidence type="ECO:0000313" key="7">
    <source>
        <dbReference type="EMBL" id="MFO3667859.1"/>
    </source>
</evidence>
<dbReference type="RefSeq" id="WP_410035956.1">
    <property type="nucleotide sequence ID" value="NZ_JBGMEF010000038.1"/>
</dbReference>
<name>A0ABW9MF06_9FIRM</name>
<dbReference type="InterPro" id="IPR050343">
    <property type="entry name" value="RsuA_PseudoU_synthase"/>
</dbReference>
<dbReference type="InterPro" id="IPR042092">
    <property type="entry name" value="PsdUridine_s_RsuA/RluB/E/F_cat"/>
</dbReference>
<dbReference type="Gene3D" id="3.30.70.580">
    <property type="entry name" value="Pseudouridine synthase I, catalytic domain, N-terminal subdomain"/>
    <property type="match status" value="1"/>
</dbReference>
<dbReference type="GO" id="GO:0016853">
    <property type="term" value="F:isomerase activity"/>
    <property type="evidence" value="ECO:0007669"/>
    <property type="project" value="UniProtKB-KW"/>
</dbReference>
<dbReference type="InterPro" id="IPR018496">
    <property type="entry name" value="PsdUridine_synth_RsuA/RluB_CS"/>
</dbReference>
<evidence type="ECO:0000259" key="6">
    <source>
        <dbReference type="Pfam" id="PF00849"/>
    </source>
</evidence>
<evidence type="ECO:0000313" key="8">
    <source>
        <dbReference type="Proteomes" id="UP001637994"/>
    </source>
</evidence>
<comment type="similarity">
    <text evidence="1 5">Belongs to the pseudouridine synthase RsuA family.</text>
</comment>
<evidence type="ECO:0000256" key="1">
    <source>
        <dbReference type="ARBA" id="ARBA00008348"/>
    </source>
</evidence>
<protein>
    <recommendedName>
        <fullName evidence="5">Pseudouridine synthase</fullName>
        <ecNumber evidence="5">5.4.99.-</ecNumber>
    </recommendedName>
</protein>
<dbReference type="InterPro" id="IPR020094">
    <property type="entry name" value="TruA/RsuA/RluB/E/F_N"/>
</dbReference>
<keyword evidence="3 5" id="KW-0413">Isomerase</keyword>
<evidence type="ECO:0000256" key="4">
    <source>
        <dbReference type="PROSITE-ProRule" id="PRU00182"/>
    </source>
</evidence>
<organism evidence="7 8">
    <name type="scientific">Anaerococcus kampingae</name>
    <dbReference type="NCBI Taxonomy" id="3115614"/>
    <lineage>
        <taxon>Bacteria</taxon>
        <taxon>Bacillati</taxon>
        <taxon>Bacillota</taxon>
        <taxon>Tissierellia</taxon>
        <taxon>Tissierellales</taxon>
        <taxon>Peptoniphilaceae</taxon>
        <taxon>Anaerococcus</taxon>
    </lineage>
</organism>
<dbReference type="EC" id="5.4.99.-" evidence="5"/>
<evidence type="ECO:0000256" key="2">
    <source>
        <dbReference type="ARBA" id="ARBA00022884"/>
    </source>
</evidence>
<keyword evidence="8" id="KW-1185">Reference proteome</keyword>
<evidence type="ECO:0000256" key="3">
    <source>
        <dbReference type="ARBA" id="ARBA00023235"/>
    </source>
</evidence>
<dbReference type="InterPro" id="IPR000748">
    <property type="entry name" value="PsdUridine_synth_RsuA/RluB/E/F"/>
</dbReference>
<dbReference type="PROSITE" id="PS01149">
    <property type="entry name" value="PSI_RSU"/>
    <property type="match status" value="1"/>
</dbReference>
<dbReference type="EMBL" id="JBGMEF010000038">
    <property type="protein sequence ID" value="MFO3667859.1"/>
    <property type="molecule type" value="Genomic_DNA"/>
</dbReference>
<gene>
    <name evidence="7" type="ORF">ACCQ42_08760</name>
</gene>
<dbReference type="Pfam" id="PF00849">
    <property type="entry name" value="PseudoU_synth_2"/>
    <property type="match status" value="1"/>
</dbReference>
<evidence type="ECO:0000256" key="5">
    <source>
        <dbReference type="RuleBase" id="RU003887"/>
    </source>
</evidence>
<dbReference type="PANTHER" id="PTHR47683">
    <property type="entry name" value="PSEUDOURIDINE SYNTHASE FAMILY PROTEIN-RELATED"/>
    <property type="match status" value="1"/>
</dbReference>
<dbReference type="InterPro" id="IPR006145">
    <property type="entry name" value="PsdUridine_synth_RsuA/RluA"/>
</dbReference>
<comment type="caution">
    <text evidence="7">The sequence shown here is derived from an EMBL/GenBank/DDBJ whole genome shotgun (WGS) entry which is preliminary data.</text>
</comment>
<dbReference type="Gene3D" id="3.30.70.1560">
    <property type="entry name" value="Alpha-L RNA-binding motif"/>
    <property type="match status" value="1"/>
</dbReference>
<dbReference type="Proteomes" id="UP001637994">
    <property type="component" value="Unassembled WGS sequence"/>
</dbReference>
<dbReference type="CDD" id="cd02553">
    <property type="entry name" value="PseudoU_synth_RsuA"/>
    <property type="match status" value="1"/>
</dbReference>
<proteinExistence type="inferred from homology"/>
<keyword evidence="2 4" id="KW-0694">RNA-binding</keyword>
<dbReference type="InterPro" id="IPR036986">
    <property type="entry name" value="S4_RNA-bd_sf"/>
</dbReference>
<dbReference type="PANTHER" id="PTHR47683:SF4">
    <property type="entry name" value="PSEUDOURIDINE SYNTHASE"/>
    <property type="match status" value="1"/>
</dbReference>
<dbReference type="NCBIfam" id="TIGR00093">
    <property type="entry name" value="pseudouridine synthase"/>
    <property type="match status" value="1"/>
</dbReference>
<feature type="domain" description="Pseudouridine synthase RsuA/RluA-like" evidence="6">
    <location>
        <begin position="62"/>
        <end position="191"/>
    </location>
</feature>
<reference evidence="7 8" key="1">
    <citation type="journal article" date="2025" name="Anaerobe">
        <title>Description of Anaerococcus kampingiae sp. nov., Anaerococcus groningensis sp. nov., Anaerococcus martiniensis sp. nov., and Anaerococcus cruorum sp. nov., isolated from human clinical specimens.</title>
        <authorList>
            <person name="Boiten K.E."/>
            <person name="Meijer J."/>
            <person name="van Wezel E.M."/>
            <person name="Veloo A.C.M."/>
        </authorList>
    </citation>
    <scope>NUCLEOTIDE SEQUENCE [LARGE SCALE GENOMIC DNA]</scope>
    <source>
        <strain evidence="7 8">ENR0874</strain>
    </source>
</reference>
<dbReference type="Gene3D" id="3.10.290.10">
    <property type="entry name" value="RNA-binding S4 domain"/>
    <property type="match status" value="1"/>
</dbReference>
<accession>A0ABW9MF06</accession>
<dbReference type="SUPFAM" id="SSF55174">
    <property type="entry name" value="Alpha-L RNA-binding motif"/>
    <property type="match status" value="1"/>
</dbReference>
<dbReference type="InterPro" id="IPR020103">
    <property type="entry name" value="PsdUridine_synth_cat_dom_sf"/>
</dbReference>
<sequence>MRVDKMIGNTGLDTRKNIKRNAKKGALVINGETVKDSSTKVDPYVDEVYYMGHFVEYIENIHLMMNKPAGVLSATKDEDQTVIDLLDDFYLDYDLSIAGRLDRDTTGLLILSTDGKLIHKITSPNSNITKTYEAITRDPIDESFIEEFKKGVYIKEDDYTARPADLEILEPNKALVRVTEGKFHLVKRLFSNLGNEVVNLKRIAIGNLKLDPYLGEGDYRDLTESELELFS</sequence>